<dbReference type="AlphaFoldDB" id="A0A1X6ZUB4"/>
<proteinExistence type="predicted"/>
<evidence type="ECO:0000313" key="1">
    <source>
        <dbReference type="EMBL" id="SLN61723.1"/>
    </source>
</evidence>
<evidence type="ECO:0008006" key="3">
    <source>
        <dbReference type="Google" id="ProtNLM"/>
    </source>
</evidence>
<accession>A0A1X6ZUB4</accession>
<evidence type="ECO:0000313" key="2">
    <source>
        <dbReference type="Proteomes" id="UP000193061"/>
    </source>
</evidence>
<name>A0A1X6ZUB4_9RHOB</name>
<keyword evidence="2" id="KW-1185">Reference proteome</keyword>
<dbReference type="Proteomes" id="UP000193061">
    <property type="component" value="Unassembled WGS sequence"/>
</dbReference>
<gene>
    <name evidence="1" type="ORF">ROA7450_03210</name>
</gene>
<protein>
    <recommendedName>
        <fullName evidence="3">DUF2946 domain-containing protein</fullName>
    </recommendedName>
</protein>
<dbReference type="RefSeq" id="WP_234999556.1">
    <property type="nucleotide sequence ID" value="NZ_FWFX01000011.1"/>
</dbReference>
<sequence>MHARLISLITLLALTVVSIIPQGWMVSADTDGKVQLVLCTPDGPEEIWIDFGDTTPPEHDQQDELMPCPFTGIASSDVSAFVQIVTLKQKPLPTPWAQSDFTHRSAGFYTRYDARGPPAFS</sequence>
<organism evidence="1 2">
    <name type="scientific">Roseovarius albus</name>
    <dbReference type="NCBI Taxonomy" id="1247867"/>
    <lineage>
        <taxon>Bacteria</taxon>
        <taxon>Pseudomonadati</taxon>
        <taxon>Pseudomonadota</taxon>
        <taxon>Alphaproteobacteria</taxon>
        <taxon>Rhodobacterales</taxon>
        <taxon>Roseobacteraceae</taxon>
        <taxon>Roseovarius</taxon>
    </lineage>
</organism>
<reference evidence="1 2" key="1">
    <citation type="submission" date="2017-03" db="EMBL/GenBank/DDBJ databases">
        <authorList>
            <person name="Afonso C.L."/>
            <person name="Miller P.J."/>
            <person name="Scott M.A."/>
            <person name="Spackman E."/>
            <person name="Goraichik I."/>
            <person name="Dimitrov K.M."/>
            <person name="Suarez D.L."/>
            <person name="Swayne D.E."/>
        </authorList>
    </citation>
    <scope>NUCLEOTIDE SEQUENCE [LARGE SCALE GENOMIC DNA]</scope>
    <source>
        <strain evidence="1 2">CECT 7450</strain>
    </source>
</reference>
<dbReference type="EMBL" id="FWFX01000011">
    <property type="protein sequence ID" value="SLN61723.1"/>
    <property type="molecule type" value="Genomic_DNA"/>
</dbReference>